<evidence type="ECO:0000259" key="10">
    <source>
        <dbReference type="Pfam" id="PF00294"/>
    </source>
</evidence>
<feature type="binding site" evidence="9">
    <location>
        <position position="299"/>
    </location>
    <ligand>
        <name>K(+)</name>
        <dbReference type="ChEBI" id="CHEBI:29103"/>
    </ligand>
</feature>
<feature type="binding site" evidence="9">
    <location>
        <begin position="233"/>
        <end position="238"/>
    </location>
    <ligand>
        <name>ATP</name>
        <dbReference type="ChEBI" id="CHEBI:30616"/>
    </ligand>
</feature>
<dbReference type="Gene3D" id="3.40.1190.20">
    <property type="match status" value="1"/>
</dbReference>
<comment type="similarity">
    <text evidence="9">Belongs to the carbohydrate kinase PfkB family. Ribokinase subfamily.</text>
</comment>
<dbReference type="GO" id="GO:0004747">
    <property type="term" value="F:ribokinase activity"/>
    <property type="evidence" value="ECO:0007669"/>
    <property type="project" value="UniProtKB-UniRule"/>
</dbReference>
<comment type="subcellular location">
    <subcellularLocation>
        <location evidence="9">Cytoplasm</location>
    </subcellularLocation>
    <subcellularLocation>
        <location evidence="9">Nucleus</location>
    </subcellularLocation>
</comment>
<feature type="binding site" evidence="9">
    <location>
        <position position="308"/>
    </location>
    <ligand>
        <name>K(+)</name>
        <dbReference type="ChEBI" id="CHEBI:29103"/>
    </ligand>
</feature>
<keyword evidence="5 9" id="KW-0067">ATP-binding</keyword>
<feature type="binding site" evidence="9">
    <location>
        <begin position="51"/>
        <end position="55"/>
    </location>
    <ligand>
        <name>substrate</name>
    </ligand>
</feature>
<keyword evidence="4 9" id="KW-0418">Kinase</keyword>
<keyword evidence="7 9" id="KW-0630">Potassium</keyword>
<sequence>MEETPDNKCVSFNINVTVVGSCNTDLISYVPRLPKQGETIQGSRFSLGFGGKGANQCVMAARLGAKAAMVAKLGADSFGENFIKNFKDNGINTEFVTVTDKSTTGVAPICVEEGGQNSIVIVPGANLLLSEEDVYNAKSLIKSSKVVICQLEINPQTTLAALKLAKNFGVLTIFNPAPGLANLDREFYTYSDIICPNETEAEILTGLPVKSIVEAKMAAQMLLKQGCGKVIITLGEQGSVIATTDTSEVIHVPAQKVKVVDTTGAGDAFIGSLAFYLAEHPRLGLEESVRRATILAGISVQSPGTQTSMPWATDLDPQIFS</sequence>
<dbReference type="GO" id="GO:0005737">
    <property type="term" value="C:cytoplasm"/>
    <property type="evidence" value="ECO:0007669"/>
    <property type="project" value="UniProtKB-SubCell"/>
</dbReference>
<dbReference type="GO" id="GO:0019303">
    <property type="term" value="P:D-ribose catabolic process"/>
    <property type="evidence" value="ECO:0007669"/>
    <property type="project" value="UniProtKB-UniRule"/>
</dbReference>
<comment type="pathway">
    <text evidence="9">Carbohydrate metabolism; D-ribose degradation; D-ribose 5-phosphate from beta-D-ribopyranose: step 2/2.</text>
</comment>
<keyword evidence="8 9" id="KW-0119">Carbohydrate metabolism</keyword>
<dbReference type="Pfam" id="PF00294">
    <property type="entry name" value="PfkB"/>
    <property type="match status" value="1"/>
</dbReference>
<comment type="caution">
    <text evidence="11">The sequence shown here is derived from an EMBL/GenBank/DDBJ whole genome shotgun (WGS) entry which is preliminary data.</text>
</comment>
<evidence type="ECO:0000256" key="8">
    <source>
        <dbReference type="ARBA" id="ARBA00023277"/>
    </source>
</evidence>
<dbReference type="PANTHER" id="PTHR10584">
    <property type="entry name" value="SUGAR KINASE"/>
    <property type="match status" value="1"/>
</dbReference>
<feature type="binding site" evidence="9">
    <location>
        <begin position="266"/>
        <end position="267"/>
    </location>
    <ligand>
        <name>ATP</name>
        <dbReference type="ChEBI" id="CHEBI:30616"/>
    </ligand>
</feature>
<comment type="subunit">
    <text evidence="9">Homodimer.</text>
</comment>
<feature type="binding site" evidence="9">
    <location>
        <position position="261"/>
    </location>
    <ligand>
        <name>K(+)</name>
        <dbReference type="ChEBI" id="CHEBI:29103"/>
    </ligand>
</feature>
<feature type="binding site" evidence="9">
    <location>
        <position position="302"/>
    </location>
    <ligand>
        <name>K(+)</name>
        <dbReference type="ChEBI" id="CHEBI:29103"/>
    </ligand>
</feature>
<comment type="cofactor">
    <cofactor evidence="9">
        <name>Mg(2+)</name>
        <dbReference type="ChEBI" id="CHEBI:18420"/>
    </cofactor>
    <text evidence="9">Requires a divalent cation, most likely magnesium in vivo, as an electrophilic catalyst to aid phosphoryl group transfer. It is the chelate of the metal and the nucleotide that is the actual substrate.</text>
</comment>
<dbReference type="EC" id="2.7.1.15" evidence="9"/>
<dbReference type="GO" id="GO:0005524">
    <property type="term" value="F:ATP binding"/>
    <property type="evidence" value="ECO:0007669"/>
    <property type="project" value="UniProtKB-UniRule"/>
</dbReference>
<keyword evidence="9" id="KW-0963">Cytoplasm</keyword>
<organism evidence="11 12">
    <name type="scientific">Sinanodonta woodiana</name>
    <name type="common">Chinese pond mussel</name>
    <name type="synonym">Anodonta woodiana</name>
    <dbReference type="NCBI Taxonomy" id="1069815"/>
    <lineage>
        <taxon>Eukaryota</taxon>
        <taxon>Metazoa</taxon>
        <taxon>Spiralia</taxon>
        <taxon>Lophotrochozoa</taxon>
        <taxon>Mollusca</taxon>
        <taxon>Bivalvia</taxon>
        <taxon>Autobranchia</taxon>
        <taxon>Heteroconchia</taxon>
        <taxon>Palaeoheterodonta</taxon>
        <taxon>Unionida</taxon>
        <taxon>Unionoidea</taxon>
        <taxon>Unionidae</taxon>
        <taxon>Unioninae</taxon>
        <taxon>Sinanodonta</taxon>
    </lineage>
</organism>
<keyword evidence="6 9" id="KW-0460">Magnesium</keyword>
<evidence type="ECO:0000256" key="3">
    <source>
        <dbReference type="ARBA" id="ARBA00022741"/>
    </source>
</evidence>
<gene>
    <name evidence="11" type="ORF">ACJMK2_036171</name>
</gene>
<comment type="function">
    <text evidence="9">Catalyzes the phosphorylation of ribose at O-5 in a reaction requiring ATP and magnesium. The resulting D-ribose-5-phosphate can then be used either for sythesis of nucleotides, histidine, and tryptophan, or as a component of the pentose phosphate pathway.</text>
</comment>
<evidence type="ECO:0000256" key="5">
    <source>
        <dbReference type="ARBA" id="ARBA00022840"/>
    </source>
</evidence>
<evidence type="ECO:0000313" key="11">
    <source>
        <dbReference type="EMBL" id="KAL3873008.1"/>
    </source>
</evidence>
<feature type="binding site" evidence="9">
    <location>
        <position position="304"/>
    </location>
    <ligand>
        <name>K(+)</name>
        <dbReference type="ChEBI" id="CHEBI:29103"/>
    </ligand>
</feature>
<feature type="binding site" evidence="9">
    <location>
        <position position="197"/>
    </location>
    <ligand>
        <name>ATP</name>
        <dbReference type="ChEBI" id="CHEBI:30616"/>
    </ligand>
</feature>
<feature type="domain" description="Carbohydrate kinase PfkB" evidence="10">
    <location>
        <begin position="15"/>
        <end position="311"/>
    </location>
</feature>
<dbReference type="InterPro" id="IPR011611">
    <property type="entry name" value="PfkB_dom"/>
</dbReference>
<dbReference type="InterPro" id="IPR029056">
    <property type="entry name" value="Ribokinase-like"/>
</dbReference>
<evidence type="ECO:0000256" key="1">
    <source>
        <dbReference type="ARBA" id="ARBA00022679"/>
    </source>
</evidence>
<feature type="binding site" evidence="9">
    <location>
        <position position="152"/>
    </location>
    <ligand>
        <name>substrate</name>
    </ligand>
</feature>
<accession>A0ABD3WJR6</accession>
<dbReference type="HAMAP" id="MF_01987">
    <property type="entry name" value="Ribokinase"/>
    <property type="match status" value="1"/>
</dbReference>
<feature type="active site" description="Proton acceptor" evidence="9">
    <location>
        <position position="267"/>
    </location>
</feature>
<feature type="binding site" evidence="9">
    <location>
        <begin position="23"/>
        <end position="25"/>
    </location>
    <ligand>
        <name>substrate</name>
    </ligand>
</feature>
<keyword evidence="9" id="KW-0539">Nucleus</keyword>
<dbReference type="GO" id="GO:0005634">
    <property type="term" value="C:nucleus"/>
    <property type="evidence" value="ECO:0007669"/>
    <property type="project" value="UniProtKB-SubCell"/>
</dbReference>
<dbReference type="InterPro" id="IPR002139">
    <property type="entry name" value="Ribo/fructo_kinase"/>
</dbReference>
<protein>
    <recommendedName>
        <fullName evidence="9">Ribokinase</fullName>
        <shortName evidence="9">RK</shortName>
        <ecNumber evidence="9">2.7.1.15</ecNumber>
    </recommendedName>
</protein>
<dbReference type="CDD" id="cd01174">
    <property type="entry name" value="ribokinase"/>
    <property type="match status" value="1"/>
</dbReference>
<dbReference type="NCBIfam" id="TIGR02152">
    <property type="entry name" value="D_ribokin_bact"/>
    <property type="match status" value="1"/>
</dbReference>
<evidence type="ECO:0000256" key="7">
    <source>
        <dbReference type="ARBA" id="ARBA00022958"/>
    </source>
</evidence>
<dbReference type="GO" id="GO:0046872">
    <property type="term" value="F:metal ion binding"/>
    <property type="evidence" value="ECO:0007669"/>
    <property type="project" value="UniProtKB-KW"/>
</dbReference>
<evidence type="ECO:0000256" key="4">
    <source>
        <dbReference type="ARBA" id="ARBA00022777"/>
    </source>
</evidence>
<dbReference type="AlphaFoldDB" id="A0ABD3WJR6"/>
<comment type="activity regulation">
    <text evidence="9">Activated by a monovalent cation that binds near, but not in, the active site. The most likely occupant of the site in vivo is potassium. Ion binding induces a conformational change that may alter substrate affinity.</text>
</comment>
<keyword evidence="3 9" id="KW-0547">Nucleotide-binding</keyword>
<keyword evidence="1 9" id="KW-0808">Transferase</keyword>
<evidence type="ECO:0000313" key="12">
    <source>
        <dbReference type="Proteomes" id="UP001634394"/>
    </source>
</evidence>
<proteinExistence type="inferred from homology"/>
<evidence type="ECO:0000256" key="6">
    <source>
        <dbReference type="ARBA" id="ARBA00022842"/>
    </source>
</evidence>
<name>A0ABD3WJR6_SINWO</name>
<evidence type="ECO:0000256" key="9">
    <source>
        <dbReference type="HAMAP-Rule" id="MF_03215"/>
    </source>
</evidence>
<feature type="binding site" evidence="9">
    <location>
        <position position="267"/>
    </location>
    <ligand>
        <name>substrate</name>
    </ligand>
</feature>
<dbReference type="EMBL" id="JBJQND010000006">
    <property type="protein sequence ID" value="KAL3873008.1"/>
    <property type="molecule type" value="Genomic_DNA"/>
</dbReference>
<comment type="catalytic activity">
    <reaction evidence="9">
        <text>D-ribose + ATP = D-ribose 5-phosphate + ADP + H(+)</text>
        <dbReference type="Rhea" id="RHEA:13697"/>
        <dbReference type="ChEBI" id="CHEBI:15378"/>
        <dbReference type="ChEBI" id="CHEBI:30616"/>
        <dbReference type="ChEBI" id="CHEBI:47013"/>
        <dbReference type="ChEBI" id="CHEBI:78346"/>
        <dbReference type="ChEBI" id="CHEBI:456216"/>
        <dbReference type="EC" id="2.7.1.15"/>
    </reaction>
</comment>
<dbReference type="SUPFAM" id="SSF53613">
    <property type="entry name" value="Ribokinase-like"/>
    <property type="match status" value="1"/>
</dbReference>
<dbReference type="PRINTS" id="PR00990">
    <property type="entry name" value="RIBOKINASE"/>
</dbReference>
<comment type="caution">
    <text evidence="9">Lacks conserved residue(s) required for the propagation of feature annotation.</text>
</comment>
<dbReference type="Proteomes" id="UP001634394">
    <property type="component" value="Unassembled WGS sequence"/>
</dbReference>
<dbReference type="FunFam" id="3.40.1190.20:FF:000064">
    <property type="entry name" value="Ribokinase"/>
    <property type="match status" value="1"/>
</dbReference>
<keyword evidence="2 9" id="KW-0479">Metal-binding</keyword>
<dbReference type="PANTHER" id="PTHR10584:SF166">
    <property type="entry name" value="RIBOKINASE"/>
    <property type="match status" value="1"/>
</dbReference>
<feature type="binding site" evidence="9">
    <location>
        <position position="263"/>
    </location>
    <ligand>
        <name>K(+)</name>
        <dbReference type="ChEBI" id="CHEBI:29103"/>
    </ligand>
</feature>
<keyword evidence="12" id="KW-1185">Reference proteome</keyword>
<reference evidence="11 12" key="1">
    <citation type="submission" date="2024-11" db="EMBL/GenBank/DDBJ databases">
        <title>Chromosome-level genome assembly of the freshwater bivalve Anodonta woodiana.</title>
        <authorList>
            <person name="Chen X."/>
        </authorList>
    </citation>
    <scope>NUCLEOTIDE SEQUENCE [LARGE SCALE GENOMIC DNA]</scope>
    <source>
        <strain evidence="11">MN2024</strain>
        <tissue evidence="11">Gills</tissue>
    </source>
</reference>
<evidence type="ECO:0000256" key="2">
    <source>
        <dbReference type="ARBA" id="ARBA00022723"/>
    </source>
</evidence>
<dbReference type="InterPro" id="IPR011877">
    <property type="entry name" value="Ribokinase"/>
</dbReference>